<dbReference type="InterPro" id="IPR001087">
    <property type="entry name" value="GDSL"/>
</dbReference>
<evidence type="ECO:0000256" key="3">
    <source>
        <dbReference type="SAM" id="SignalP"/>
    </source>
</evidence>
<evidence type="ECO:0008006" key="6">
    <source>
        <dbReference type="Google" id="ProtNLM"/>
    </source>
</evidence>
<dbReference type="GO" id="GO:0016298">
    <property type="term" value="F:lipase activity"/>
    <property type="evidence" value="ECO:0007669"/>
    <property type="project" value="InterPro"/>
</dbReference>
<evidence type="ECO:0000256" key="1">
    <source>
        <dbReference type="ARBA" id="ARBA00008668"/>
    </source>
</evidence>
<organism evidence="4">
    <name type="scientific">Oryza nivara</name>
    <name type="common">Indian wild rice</name>
    <name type="synonym">Oryza sativa f. spontanea</name>
    <dbReference type="NCBI Taxonomy" id="4536"/>
    <lineage>
        <taxon>Eukaryota</taxon>
        <taxon>Viridiplantae</taxon>
        <taxon>Streptophyta</taxon>
        <taxon>Embryophyta</taxon>
        <taxon>Tracheophyta</taxon>
        <taxon>Spermatophyta</taxon>
        <taxon>Magnoliopsida</taxon>
        <taxon>Liliopsida</taxon>
        <taxon>Poales</taxon>
        <taxon>Poaceae</taxon>
        <taxon>BOP clade</taxon>
        <taxon>Oryzoideae</taxon>
        <taxon>Oryzeae</taxon>
        <taxon>Oryzinae</taxon>
        <taxon>Oryza</taxon>
    </lineage>
</organism>
<feature type="region of interest" description="Disordered" evidence="2">
    <location>
        <begin position="95"/>
        <end position="119"/>
    </location>
</feature>
<feature type="signal peptide" evidence="3">
    <location>
        <begin position="1"/>
        <end position="22"/>
    </location>
</feature>
<dbReference type="eggNOG" id="ENOG502QW19">
    <property type="taxonomic scope" value="Eukaryota"/>
</dbReference>
<sequence>MATVIISYLLVLVLAGAVAVEAILGAPPAPGTSAAKVPAVLAFGDSIVDTGNNNYLPTIIRSNFPPYGRDFPGGKATGRFSDGKISIDLLGGAKNDISKKRSDGKPPPPSVGAQRSQDWAFTRQPPLRASALGVKEMVPPYLNKSLSTEELKTGVSFASAGSGYDNATCRTMMTPLTVERQLQLFDEYKARLAGAAVPDRALYLLCWGTNDVIQHFTVSDGMTEPEYADFMAARAVAAVRGLVARGARLLVVVGAPPVGCVPAQRIIAGGVRRQCATPRNQVALLYNRKLGQEIGRLNAKLAGVKIVLVDLYNILADVMHRYQALGFKNGKDACCGYIGLAASVLCNFASPLCNDPPQYVFFDSYHPTERAYKLMVDEVIKRYLRFL</sequence>
<dbReference type="InterPro" id="IPR008265">
    <property type="entry name" value="Lipase_GDSL_AS"/>
</dbReference>
<dbReference type="Gene3D" id="3.40.50.1110">
    <property type="entry name" value="SGNH hydrolase"/>
    <property type="match status" value="1"/>
</dbReference>
<protein>
    <recommendedName>
        <fullName evidence="6">SGNH hydrolase-type esterase domain-containing protein</fullName>
    </recommendedName>
</protein>
<dbReference type="STRING" id="4536.A0A0E0IPE0"/>
<name>A0A0E0IPE0_ORYNI</name>
<dbReference type="Pfam" id="PF00657">
    <property type="entry name" value="Lipase_GDSL"/>
    <property type="match status" value="1"/>
</dbReference>
<dbReference type="AlphaFoldDB" id="A0A0E0IPE0"/>
<dbReference type="InterPro" id="IPR036514">
    <property type="entry name" value="SGNH_hydro_sf"/>
</dbReference>
<keyword evidence="3" id="KW-0732">Signal</keyword>
<reference evidence="4" key="2">
    <citation type="submission" date="2018-04" db="EMBL/GenBank/DDBJ databases">
        <title>OnivRS2 (Oryza nivara Reference Sequence Version 2).</title>
        <authorList>
            <person name="Zhang J."/>
            <person name="Kudrna D."/>
            <person name="Lee S."/>
            <person name="Talag J."/>
            <person name="Rajasekar S."/>
            <person name="Welchert J."/>
            <person name="Hsing Y.-I."/>
            <person name="Wing R.A."/>
        </authorList>
    </citation>
    <scope>NUCLEOTIDE SEQUENCE [LARGE SCALE GENOMIC DNA]</scope>
</reference>
<evidence type="ECO:0000256" key="2">
    <source>
        <dbReference type="SAM" id="MobiDB-lite"/>
    </source>
</evidence>
<dbReference type="EnsemblPlants" id="ONIVA10G01940.1">
    <property type="protein sequence ID" value="ONIVA10G01940.1"/>
    <property type="gene ID" value="ONIVA10G01940"/>
</dbReference>
<dbReference type="Gramene" id="ONIVA10G01940.1">
    <property type="protein sequence ID" value="ONIVA10G01940.1"/>
    <property type="gene ID" value="ONIVA10G01940"/>
</dbReference>
<dbReference type="GO" id="GO:0006629">
    <property type="term" value="P:lipid metabolic process"/>
    <property type="evidence" value="ECO:0007669"/>
    <property type="project" value="InterPro"/>
</dbReference>
<dbReference type="InterPro" id="IPR050592">
    <property type="entry name" value="GDSL_lipolytic_enzyme"/>
</dbReference>
<evidence type="ECO:0000313" key="5">
    <source>
        <dbReference type="Proteomes" id="UP000006591"/>
    </source>
</evidence>
<feature type="chain" id="PRO_5002363167" description="SGNH hydrolase-type esterase domain-containing protein" evidence="3">
    <location>
        <begin position="23"/>
        <end position="387"/>
    </location>
</feature>
<dbReference type="CDD" id="cd01837">
    <property type="entry name" value="SGNH_plant_lipase_like"/>
    <property type="match status" value="1"/>
</dbReference>
<dbReference type="PROSITE" id="PS01098">
    <property type="entry name" value="LIPASE_GDSL_SER"/>
    <property type="match status" value="1"/>
</dbReference>
<proteinExistence type="inferred from homology"/>
<dbReference type="SUPFAM" id="SSF52266">
    <property type="entry name" value="SGNH hydrolase"/>
    <property type="match status" value="1"/>
</dbReference>
<keyword evidence="5" id="KW-1185">Reference proteome</keyword>
<dbReference type="Proteomes" id="UP000006591">
    <property type="component" value="Chromosome 10"/>
</dbReference>
<dbReference type="PANTHER" id="PTHR45642:SF17">
    <property type="entry name" value="GDSL-LIKE LIPASE_ACYLHYDROLASE FAMILY PROTEIN, EXPRESSED"/>
    <property type="match status" value="1"/>
</dbReference>
<accession>A0A0E0IPE0</accession>
<dbReference type="InterPro" id="IPR035669">
    <property type="entry name" value="SGNH_plant_lipase-like"/>
</dbReference>
<dbReference type="PANTHER" id="PTHR45642">
    <property type="entry name" value="GDSL ESTERASE/LIPASE EXL3"/>
    <property type="match status" value="1"/>
</dbReference>
<dbReference type="OMA" id="KNTHDAC"/>
<comment type="similarity">
    <text evidence="1">Belongs to the 'GDSL' lipolytic enzyme family.</text>
</comment>
<reference evidence="4" key="1">
    <citation type="submission" date="2015-04" db="UniProtKB">
        <authorList>
            <consortium name="EnsemblPlants"/>
        </authorList>
    </citation>
    <scope>IDENTIFICATION</scope>
    <source>
        <strain evidence="4">SL10</strain>
    </source>
</reference>
<evidence type="ECO:0000313" key="4">
    <source>
        <dbReference type="EnsemblPlants" id="ONIVA10G01940.1"/>
    </source>
</evidence>